<dbReference type="PANTHER" id="PTHR43031">
    <property type="entry name" value="FAD-DEPENDENT OXIDOREDUCTASE"/>
    <property type="match status" value="1"/>
</dbReference>
<dbReference type="Pfam" id="PF00581">
    <property type="entry name" value="Rhodanese"/>
    <property type="match status" value="1"/>
</dbReference>
<evidence type="ECO:0000259" key="1">
    <source>
        <dbReference type="PROSITE" id="PS50206"/>
    </source>
</evidence>
<dbReference type="OrthoDB" id="9791096at2"/>
<dbReference type="PROSITE" id="PS50206">
    <property type="entry name" value="RHODANESE_3"/>
    <property type="match status" value="1"/>
</dbReference>
<keyword evidence="3" id="KW-1185">Reference proteome</keyword>
<dbReference type="InterPro" id="IPR036873">
    <property type="entry name" value="Rhodanese-like_dom_sf"/>
</dbReference>
<sequence>MNENKIATINVQELKKRLDANPTLCLIDVREHYEWQTLRIPGAIHIPKDELPSRIETHIPDLNQPVYLHCKGGVRSLFAANYLLEMGYKEVYSVDGGIIEWVMLGYPVEE</sequence>
<dbReference type="EMBL" id="LNXV01000008">
    <property type="protein sequence ID" value="KTC84882.1"/>
    <property type="molecule type" value="Genomic_DNA"/>
</dbReference>
<dbReference type="EC" id="2.8.1.1" evidence="2"/>
<dbReference type="Gene3D" id="3.40.250.10">
    <property type="entry name" value="Rhodanese-like domain"/>
    <property type="match status" value="1"/>
</dbReference>
<dbReference type="CDD" id="cd00158">
    <property type="entry name" value="RHOD"/>
    <property type="match status" value="1"/>
</dbReference>
<accession>A0A0W0SNA6</accession>
<dbReference type="SUPFAM" id="SSF52821">
    <property type="entry name" value="Rhodanese/Cell cycle control phosphatase"/>
    <property type="match status" value="1"/>
</dbReference>
<dbReference type="InterPro" id="IPR050229">
    <property type="entry name" value="GlpE_sulfurtransferase"/>
</dbReference>
<dbReference type="RefSeq" id="WP_058441182.1">
    <property type="nucleotide sequence ID" value="NZ_CAAAHU010000016.1"/>
</dbReference>
<protein>
    <submittedName>
        <fullName evidence="2">Rhodanese domain protein</fullName>
        <ecNumber evidence="2">2.8.1.1</ecNumber>
    </submittedName>
</protein>
<name>A0A0W0SNA6_9GAMM</name>
<evidence type="ECO:0000313" key="2">
    <source>
        <dbReference type="EMBL" id="KTC84882.1"/>
    </source>
</evidence>
<dbReference type="GO" id="GO:0004792">
    <property type="term" value="F:thiosulfate-cyanide sulfurtransferase activity"/>
    <property type="evidence" value="ECO:0007669"/>
    <property type="project" value="UniProtKB-EC"/>
</dbReference>
<evidence type="ECO:0000313" key="3">
    <source>
        <dbReference type="Proteomes" id="UP000054742"/>
    </source>
</evidence>
<comment type="caution">
    <text evidence="2">The sequence shown here is derived from an EMBL/GenBank/DDBJ whole genome shotgun (WGS) entry which is preliminary data.</text>
</comment>
<reference evidence="2 3" key="1">
    <citation type="submission" date="2015-11" db="EMBL/GenBank/DDBJ databases">
        <title>Genomic analysis of 38 Legionella species identifies large and diverse effector repertoires.</title>
        <authorList>
            <person name="Burstein D."/>
            <person name="Amaro F."/>
            <person name="Zusman T."/>
            <person name="Lifshitz Z."/>
            <person name="Cohen O."/>
            <person name="Gilbert J.A."/>
            <person name="Pupko T."/>
            <person name="Shuman H.A."/>
            <person name="Segal G."/>
        </authorList>
    </citation>
    <scope>NUCLEOTIDE SEQUENCE [LARGE SCALE GENOMIC DNA]</scope>
    <source>
        <strain evidence="2 3">ATCC 43878</strain>
    </source>
</reference>
<dbReference type="STRING" id="29422.Lbru_1097"/>
<dbReference type="PATRIC" id="fig|29422.6.peg.1153"/>
<dbReference type="SMART" id="SM00450">
    <property type="entry name" value="RHOD"/>
    <property type="match status" value="1"/>
</dbReference>
<feature type="domain" description="Rhodanese" evidence="1">
    <location>
        <begin position="20"/>
        <end position="110"/>
    </location>
</feature>
<organism evidence="2 3">
    <name type="scientific">Legionella brunensis</name>
    <dbReference type="NCBI Taxonomy" id="29422"/>
    <lineage>
        <taxon>Bacteria</taxon>
        <taxon>Pseudomonadati</taxon>
        <taxon>Pseudomonadota</taxon>
        <taxon>Gammaproteobacteria</taxon>
        <taxon>Legionellales</taxon>
        <taxon>Legionellaceae</taxon>
        <taxon>Legionella</taxon>
    </lineage>
</organism>
<dbReference type="PANTHER" id="PTHR43031:SF1">
    <property type="entry name" value="PYRIDINE NUCLEOTIDE-DISULPHIDE OXIDOREDUCTASE"/>
    <property type="match status" value="1"/>
</dbReference>
<keyword evidence="2" id="KW-0808">Transferase</keyword>
<proteinExistence type="predicted"/>
<dbReference type="Proteomes" id="UP000054742">
    <property type="component" value="Unassembled WGS sequence"/>
</dbReference>
<gene>
    <name evidence="2" type="ORF">Lbru_1097</name>
</gene>
<dbReference type="InterPro" id="IPR001763">
    <property type="entry name" value="Rhodanese-like_dom"/>
</dbReference>
<dbReference type="AlphaFoldDB" id="A0A0W0SNA6"/>